<dbReference type="PIRSF" id="PIRSF016719">
    <property type="entry name" value="UCP016719"/>
    <property type="match status" value="1"/>
</dbReference>
<name>A0A1T5L4K6_9MICO</name>
<evidence type="ECO:0000313" key="3">
    <source>
        <dbReference type="EMBL" id="SKC70635.1"/>
    </source>
</evidence>
<dbReference type="OrthoDB" id="9801061at2"/>
<accession>A0A1T5L4K6</accession>
<dbReference type="InterPro" id="IPR048502">
    <property type="entry name" value="NamZ_N"/>
</dbReference>
<dbReference type="PANTHER" id="PTHR42915">
    <property type="entry name" value="HYPOTHETICAL 460 KDA PROTEIN IN FEUA-SIGW INTERGENIC REGION [PRECURSOR]"/>
    <property type="match status" value="1"/>
</dbReference>
<evidence type="ECO:0000259" key="1">
    <source>
        <dbReference type="Pfam" id="PF07075"/>
    </source>
</evidence>
<dbReference type="Pfam" id="PF07075">
    <property type="entry name" value="NamZ_N"/>
    <property type="match status" value="1"/>
</dbReference>
<protein>
    <submittedName>
        <fullName evidence="3">Uncharacterized conserved protein YbbC, DUF1343 family</fullName>
    </submittedName>
</protein>
<dbReference type="PROSITE" id="PS51318">
    <property type="entry name" value="TAT"/>
    <property type="match status" value="1"/>
</dbReference>
<dbReference type="RefSeq" id="WP_079575085.1">
    <property type="nucleotide sequence ID" value="NZ_FUZQ01000005.1"/>
</dbReference>
<dbReference type="InterPro" id="IPR008302">
    <property type="entry name" value="NamZ"/>
</dbReference>
<feature type="domain" description="Peptidoglycan beta-N-acetylmuramidase NamZ N-terminal" evidence="1">
    <location>
        <begin position="80"/>
        <end position="288"/>
    </location>
</feature>
<dbReference type="Gene3D" id="3.40.50.12170">
    <property type="entry name" value="Uncharacterised protein PF07075, DUF1343"/>
    <property type="match status" value="1"/>
</dbReference>
<dbReference type="InterPro" id="IPR048503">
    <property type="entry name" value="NamZ_C"/>
</dbReference>
<dbReference type="EMBL" id="FUZQ01000005">
    <property type="protein sequence ID" value="SKC70635.1"/>
    <property type="molecule type" value="Genomic_DNA"/>
</dbReference>
<sequence>MRNDHPEARAAATRGPRLDRRQLLTGAALGAASVPLAALGAQALPRGGVPTAADYPARPVVPGADRAHAAGWAELRGDRVGVITNPTGVLRNLRNVVDEMHESGAVDLVAVFGPEHGFRGTAQAGGSEGTFVDERTGLTVYDAYGAGVAKTTELFRAAEVETVVFDIQDVGARFYTYIWTMWTAMQAAVATGARFVVLDRPNPVGGTARGPMMTSGYTSGVGAKEIVQAHGMTVGELARFFDGEFLPDVAGDRLSRLDVVEVGGWRRDVVFGATGLDFVMPSPNMPTPDTALAYPGTCMFEGTNLSEGRGTTRPFELIGAPYVDHRWAAALGDAGLPGVIFREAYFNPTFSKHAGTACAGVQVTVDDPARFDPVRTGVAMLVTAASLYPEFAWRQDAWDPQRPFWIDKLTGSPRLRQQIDAGAGTDDVVAAWQDELAAFDRRRQQYLIYRGPRA</sequence>
<organism evidence="3 4">
    <name type="scientific">Krasilnikoviella flava</name>
    <dbReference type="NCBI Taxonomy" id="526729"/>
    <lineage>
        <taxon>Bacteria</taxon>
        <taxon>Bacillati</taxon>
        <taxon>Actinomycetota</taxon>
        <taxon>Actinomycetes</taxon>
        <taxon>Micrococcales</taxon>
        <taxon>Promicromonosporaceae</taxon>
        <taxon>Krasilnikoviella</taxon>
    </lineage>
</organism>
<gene>
    <name evidence="3" type="ORF">SAMN04324258_2771</name>
</gene>
<dbReference type="PANTHER" id="PTHR42915:SF1">
    <property type="entry name" value="PEPTIDOGLYCAN BETA-N-ACETYLMURAMIDASE NAMZ"/>
    <property type="match status" value="1"/>
</dbReference>
<dbReference type="STRING" id="526729.SAMN04324258_2771"/>
<keyword evidence="4" id="KW-1185">Reference proteome</keyword>
<proteinExistence type="predicted"/>
<dbReference type="Gene3D" id="3.90.1150.140">
    <property type="match status" value="1"/>
</dbReference>
<evidence type="ECO:0000313" key="4">
    <source>
        <dbReference type="Proteomes" id="UP000189777"/>
    </source>
</evidence>
<dbReference type="GO" id="GO:0033922">
    <property type="term" value="F:peptidoglycan beta-N-acetylmuramidase activity"/>
    <property type="evidence" value="ECO:0007669"/>
    <property type="project" value="InterPro"/>
</dbReference>
<dbReference type="AlphaFoldDB" id="A0A1T5L4K6"/>
<feature type="domain" description="Peptidoglycan beta-N-acetylmuramidase NamZ C-terminal" evidence="2">
    <location>
        <begin position="292"/>
        <end position="449"/>
    </location>
</feature>
<reference evidence="3 4" key="1">
    <citation type="submission" date="2017-02" db="EMBL/GenBank/DDBJ databases">
        <authorList>
            <person name="Peterson S.W."/>
        </authorList>
    </citation>
    <scope>NUCLEOTIDE SEQUENCE [LARGE SCALE GENOMIC DNA]</scope>
    <source>
        <strain evidence="3 4">DSM 21481</strain>
    </source>
</reference>
<dbReference type="InterPro" id="IPR006311">
    <property type="entry name" value="TAT_signal"/>
</dbReference>
<dbReference type="Proteomes" id="UP000189777">
    <property type="component" value="Unassembled WGS sequence"/>
</dbReference>
<evidence type="ECO:0000259" key="2">
    <source>
        <dbReference type="Pfam" id="PF20732"/>
    </source>
</evidence>
<dbReference type="Pfam" id="PF20732">
    <property type="entry name" value="NamZ_C"/>
    <property type="match status" value="1"/>
</dbReference>